<evidence type="ECO:0000313" key="6">
    <source>
        <dbReference type="Proteomes" id="UP000236544"/>
    </source>
</evidence>
<dbReference type="PRINTS" id="PR00190">
    <property type="entry name" value="ACTIN"/>
</dbReference>
<dbReference type="FunFam" id="3.90.640.10:FF:000007">
    <property type="entry name" value="Actin like 7B"/>
    <property type="match status" value="1"/>
</dbReference>
<evidence type="ECO:0000256" key="3">
    <source>
        <dbReference type="ARBA" id="ARBA00076361"/>
    </source>
</evidence>
<dbReference type="Pfam" id="PF00022">
    <property type="entry name" value="Actin"/>
    <property type="match status" value="1"/>
</dbReference>
<dbReference type="PROSITE" id="PS01132">
    <property type="entry name" value="ACTINS_ACT_LIKE"/>
    <property type="match status" value="1"/>
</dbReference>
<name>A0A0P1KS45_9SACH</name>
<dbReference type="Gene3D" id="3.90.640.10">
    <property type="entry name" value="Actin, Chain A, domain 4"/>
    <property type="match status" value="1"/>
</dbReference>
<dbReference type="InterPro" id="IPR043129">
    <property type="entry name" value="ATPase_NBD"/>
</dbReference>
<evidence type="ECO:0000256" key="4">
    <source>
        <dbReference type="ARBA" id="ARBA00083222"/>
    </source>
</evidence>
<dbReference type="InterPro" id="IPR004000">
    <property type="entry name" value="Actin"/>
</dbReference>
<gene>
    <name evidence="5" type="ORF">LAQU0_S05e03180g</name>
</gene>
<dbReference type="CDD" id="cd10216">
    <property type="entry name" value="ASKHA_NBD_Arp1"/>
    <property type="match status" value="1"/>
</dbReference>
<sequence>MSGPHGLYNQPVVLDNGSGIIKAGFSGEEQPKCFEYSLIGTPKYNKIMAGGLASDTQLIGNEAQKMRGLLKLQYPLEHGVVQDWSGLEQLWTYVFYNSLKLANIDEHPMLITEAPLNPMENRSKMCEMLFETFGSPAVYVSIQAVLALYAGGRTTGCVIDCGDGCCQSVPVYDGFTLPSAIQRIDIAGRDVTEFLQLLLRKSTGVTLSSSSEREIVRTIKEKVCFVATDVANEERSYEGANSAELETKFKLPDGKILTLGAEKFRAPEVLFQPHLIGSEFCSIQEMCQQSISKVDLDLRSSLYSSMVLSGGSTMFSGFGDRLLNEMRKTSEPNTKIKIFAPPERKYSTWIGGSILAGLSTFEKIWVTRSEWQENPQCIHSRFM</sequence>
<dbReference type="InterPro" id="IPR020902">
    <property type="entry name" value="Actin/actin-like_CS"/>
</dbReference>
<dbReference type="SMART" id="SM00268">
    <property type="entry name" value="ACTIN"/>
    <property type="match status" value="1"/>
</dbReference>
<dbReference type="Proteomes" id="UP000236544">
    <property type="component" value="Unassembled WGS sequence"/>
</dbReference>
<dbReference type="OrthoDB" id="5132116at2759"/>
<dbReference type="Gene3D" id="3.30.420.40">
    <property type="match status" value="2"/>
</dbReference>
<evidence type="ECO:0000313" key="5">
    <source>
        <dbReference type="EMBL" id="CUS22340.1"/>
    </source>
</evidence>
<proteinExistence type="inferred from homology"/>
<dbReference type="AlphaFoldDB" id="A0A0P1KS45"/>
<dbReference type="GO" id="GO:0005869">
    <property type="term" value="C:dynactin complex"/>
    <property type="evidence" value="ECO:0007669"/>
    <property type="project" value="UniProtKB-ARBA"/>
</dbReference>
<reference evidence="6" key="1">
    <citation type="submission" date="2015-10" db="EMBL/GenBank/DDBJ databases">
        <authorList>
            <person name="Devillers H."/>
        </authorList>
    </citation>
    <scope>NUCLEOTIDE SEQUENCE [LARGE SCALE GENOMIC DNA]</scope>
</reference>
<dbReference type="SUPFAM" id="SSF53067">
    <property type="entry name" value="Actin-like ATPase domain"/>
    <property type="match status" value="2"/>
</dbReference>
<organism evidence="5 6">
    <name type="scientific">Lachancea quebecensis</name>
    <dbReference type="NCBI Taxonomy" id="1654605"/>
    <lineage>
        <taxon>Eukaryota</taxon>
        <taxon>Fungi</taxon>
        <taxon>Dikarya</taxon>
        <taxon>Ascomycota</taxon>
        <taxon>Saccharomycotina</taxon>
        <taxon>Saccharomycetes</taxon>
        <taxon>Saccharomycetales</taxon>
        <taxon>Saccharomycetaceae</taxon>
        <taxon>Lachancea</taxon>
    </lineage>
</organism>
<evidence type="ECO:0000256" key="2">
    <source>
        <dbReference type="ARBA" id="ARBA00073387"/>
    </source>
</evidence>
<comment type="similarity">
    <text evidence="1">Belongs to the actin family. ARP1 subfamily.</text>
</comment>
<dbReference type="PANTHER" id="PTHR11937">
    <property type="entry name" value="ACTIN"/>
    <property type="match status" value="1"/>
</dbReference>
<dbReference type="FunFam" id="3.30.420.40:FF:000050">
    <property type="entry name" value="Actin, alpha skeletal muscle"/>
    <property type="match status" value="1"/>
</dbReference>
<accession>A0A0P1KS45</accession>
<evidence type="ECO:0000256" key="1">
    <source>
        <dbReference type="ARBA" id="ARBA00038483"/>
    </source>
</evidence>
<keyword evidence="6" id="KW-1185">Reference proteome</keyword>
<protein>
    <recommendedName>
        <fullName evidence="2">Centractin</fullName>
    </recommendedName>
    <alternativeName>
        <fullName evidence="3">Actin-like protein</fullName>
    </alternativeName>
    <alternativeName>
        <fullName evidence="4">Actin-related protein 1</fullName>
    </alternativeName>
</protein>
<dbReference type="EMBL" id="LN890537">
    <property type="protein sequence ID" value="CUS22340.1"/>
    <property type="molecule type" value="Genomic_DNA"/>
</dbReference>